<evidence type="ECO:0000256" key="5">
    <source>
        <dbReference type="ARBA" id="ARBA00022989"/>
    </source>
</evidence>
<dbReference type="SMART" id="SM00756">
    <property type="entry name" value="VKc"/>
    <property type="match status" value="1"/>
</dbReference>
<evidence type="ECO:0000256" key="4">
    <source>
        <dbReference type="ARBA" id="ARBA00022719"/>
    </source>
</evidence>
<keyword evidence="8" id="KW-1015">Disulfide bond</keyword>
<dbReference type="GO" id="GO:0016491">
    <property type="term" value="F:oxidoreductase activity"/>
    <property type="evidence" value="ECO:0007669"/>
    <property type="project" value="UniProtKB-KW"/>
</dbReference>
<organism evidence="12 13">
    <name type="scientific">Arthrobacter glacialis</name>
    <dbReference type="NCBI Taxonomy" id="1664"/>
    <lineage>
        <taxon>Bacteria</taxon>
        <taxon>Bacillati</taxon>
        <taxon>Actinomycetota</taxon>
        <taxon>Actinomycetes</taxon>
        <taxon>Micrococcales</taxon>
        <taxon>Micrococcaceae</taxon>
        <taxon>Arthrobacter</taxon>
    </lineage>
</organism>
<evidence type="ECO:0000256" key="9">
    <source>
        <dbReference type="ARBA" id="ARBA00023284"/>
    </source>
</evidence>
<sequence length="211" mass="23418">MPSTKVSTSDPADIDKPALVRAKSFGWFLIITGAIAWVASFTLVLERLELYKNPDASASCDFNAWISCSDVMKTPEAAILGFPNPFIGVVAFAVLITVGVVLLAGAHMQRWFWICLQVGITAGMALVSWFWFTALYTLAVLCPYCMIVWAMMIPIFVWTTVRNINHGVIPATPALTKFINDWAWVIMGLFYVAVLASIFFRFMHLIIPSNA</sequence>
<evidence type="ECO:0000256" key="1">
    <source>
        <dbReference type="ARBA" id="ARBA00004141"/>
    </source>
</evidence>
<keyword evidence="6" id="KW-0560">Oxidoreductase</keyword>
<gene>
    <name evidence="12" type="ORF">CVS27_09630</name>
</gene>
<comment type="caution">
    <text evidence="12">The sequence shown here is derived from an EMBL/GenBank/DDBJ whole genome shotgun (WGS) entry which is preliminary data.</text>
</comment>
<evidence type="ECO:0000256" key="3">
    <source>
        <dbReference type="ARBA" id="ARBA00022692"/>
    </source>
</evidence>
<keyword evidence="3 10" id="KW-0812">Transmembrane</keyword>
<dbReference type="CDD" id="cd12922">
    <property type="entry name" value="VKOR_5"/>
    <property type="match status" value="1"/>
</dbReference>
<evidence type="ECO:0000256" key="7">
    <source>
        <dbReference type="ARBA" id="ARBA00023136"/>
    </source>
</evidence>
<evidence type="ECO:0000313" key="13">
    <source>
        <dbReference type="Proteomes" id="UP000237061"/>
    </source>
</evidence>
<keyword evidence="4" id="KW-0874">Quinone</keyword>
<feature type="transmembrane region" description="Helical" evidence="10">
    <location>
        <begin position="86"/>
        <end position="104"/>
    </location>
</feature>
<comment type="similarity">
    <text evidence="2">Belongs to the VKOR family.</text>
</comment>
<feature type="transmembrane region" description="Helical" evidence="10">
    <location>
        <begin position="111"/>
        <end position="132"/>
    </location>
</feature>
<reference evidence="12 13" key="1">
    <citation type="submission" date="2018-01" db="EMBL/GenBank/DDBJ databases">
        <title>Arthrobacter sp. nov., from glaciers in China.</title>
        <authorList>
            <person name="Liu Q."/>
            <person name="Xin Y.-H."/>
        </authorList>
    </citation>
    <scope>NUCLEOTIDE SEQUENCE [LARGE SCALE GENOMIC DNA]</scope>
    <source>
        <strain evidence="12 13">HLT2-12-2</strain>
    </source>
</reference>
<feature type="transmembrane region" description="Helical" evidence="10">
    <location>
        <begin position="138"/>
        <end position="161"/>
    </location>
</feature>
<name>A0A2S3ZXF3_ARTGL</name>
<dbReference type="GO" id="GO:0016020">
    <property type="term" value="C:membrane"/>
    <property type="evidence" value="ECO:0007669"/>
    <property type="project" value="UniProtKB-SubCell"/>
</dbReference>
<accession>A0A2S3ZXF3</accession>
<keyword evidence="9" id="KW-0676">Redox-active center</keyword>
<dbReference type="InterPro" id="IPR041714">
    <property type="entry name" value="VKOR_Actinobacteria"/>
</dbReference>
<dbReference type="Pfam" id="PF07884">
    <property type="entry name" value="VKOR"/>
    <property type="match status" value="1"/>
</dbReference>
<evidence type="ECO:0000256" key="10">
    <source>
        <dbReference type="SAM" id="Phobius"/>
    </source>
</evidence>
<feature type="transmembrane region" description="Helical" evidence="10">
    <location>
        <begin position="25"/>
        <end position="45"/>
    </location>
</feature>
<dbReference type="RefSeq" id="WP_103465519.1">
    <property type="nucleotide sequence ID" value="NZ_PPXC01000006.1"/>
</dbReference>
<comment type="subcellular location">
    <subcellularLocation>
        <location evidence="1">Membrane</location>
        <topology evidence="1">Multi-pass membrane protein</topology>
    </subcellularLocation>
</comment>
<proteinExistence type="inferred from homology"/>
<dbReference type="InterPro" id="IPR012932">
    <property type="entry name" value="VKOR"/>
</dbReference>
<protein>
    <recommendedName>
        <fullName evidence="11">Vitamin K epoxide reductase domain-containing protein</fullName>
    </recommendedName>
</protein>
<evidence type="ECO:0000313" key="12">
    <source>
        <dbReference type="EMBL" id="POH73622.1"/>
    </source>
</evidence>
<dbReference type="InterPro" id="IPR038354">
    <property type="entry name" value="VKOR_sf"/>
</dbReference>
<feature type="transmembrane region" description="Helical" evidence="10">
    <location>
        <begin position="182"/>
        <end position="207"/>
    </location>
</feature>
<dbReference type="Gene3D" id="1.20.1440.130">
    <property type="entry name" value="VKOR domain"/>
    <property type="match status" value="1"/>
</dbReference>
<evidence type="ECO:0000256" key="2">
    <source>
        <dbReference type="ARBA" id="ARBA00006214"/>
    </source>
</evidence>
<dbReference type="GO" id="GO:0048038">
    <property type="term" value="F:quinone binding"/>
    <property type="evidence" value="ECO:0007669"/>
    <property type="project" value="UniProtKB-KW"/>
</dbReference>
<keyword evidence="13" id="KW-1185">Reference proteome</keyword>
<evidence type="ECO:0000256" key="8">
    <source>
        <dbReference type="ARBA" id="ARBA00023157"/>
    </source>
</evidence>
<keyword evidence="7 10" id="KW-0472">Membrane</keyword>
<dbReference type="Proteomes" id="UP000237061">
    <property type="component" value="Unassembled WGS sequence"/>
</dbReference>
<dbReference type="AlphaFoldDB" id="A0A2S3ZXF3"/>
<evidence type="ECO:0000259" key="11">
    <source>
        <dbReference type="SMART" id="SM00756"/>
    </source>
</evidence>
<dbReference type="EMBL" id="PPXC01000006">
    <property type="protein sequence ID" value="POH73622.1"/>
    <property type="molecule type" value="Genomic_DNA"/>
</dbReference>
<feature type="domain" description="Vitamin K epoxide reductase" evidence="11">
    <location>
        <begin position="22"/>
        <end position="163"/>
    </location>
</feature>
<evidence type="ECO:0000256" key="6">
    <source>
        <dbReference type="ARBA" id="ARBA00023002"/>
    </source>
</evidence>
<keyword evidence="5 10" id="KW-1133">Transmembrane helix</keyword>